<evidence type="ECO:0000256" key="2">
    <source>
        <dbReference type="ARBA" id="ARBA00006490"/>
    </source>
</evidence>
<dbReference type="GO" id="GO:0051536">
    <property type="term" value="F:iron-sulfur cluster binding"/>
    <property type="evidence" value="ECO:0007669"/>
    <property type="project" value="UniProtKB-KW"/>
</dbReference>
<dbReference type="SUPFAM" id="SSF53383">
    <property type="entry name" value="PLP-dependent transferases"/>
    <property type="match status" value="1"/>
</dbReference>
<keyword evidence="7" id="KW-0411">Iron-sulfur</keyword>
<dbReference type="AlphaFoldDB" id="A0A2H0BDE2"/>
<dbReference type="Pfam" id="PF00266">
    <property type="entry name" value="Aminotran_5"/>
    <property type="match status" value="1"/>
</dbReference>
<keyword evidence="3" id="KW-0808">Transferase</keyword>
<dbReference type="PIRSF" id="PIRSF005572">
    <property type="entry name" value="NifS"/>
    <property type="match status" value="1"/>
</dbReference>
<dbReference type="Proteomes" id="UP000229794">
    <property type="component" value="Unassembled WGS sequence"/>
</dbReference>
<dbReference type="InterPro" id="IPR016454">
    <property type="entry name" value="Cysteine_dSase"/>
</dbReference>
<evidence type="ECO:0000313" key="11">
    <source>
        <dbReference type="Proteomes" id="UP000229794"/>
    </source>
</evidence>
<comment type="caution">
    <text evidence="10">The sequence shown here is derived from an EMBL/GenBank/DDBJ whole genome shotgun (WGS) entry which is preliminary data.</text>
</comment>
<dbReference type="GO" id="GO:0031071">
    <property type="term" value="F:cysteine desulfurase activity"/>
    <property type="evidence" value="ECO:0007669"/>
    <property type="project" value="UniProtKB-EC"/>
</dbReference>
<dbReference type="InterPro" id="IPR000192">
    <property type="entry name" value="Aminotrans_V_dom"/>
</dbReference>
<sequence>MNWFKQKRIFLDYASATPVLPEVMEAMKEYWSRDFYNPSAIYKEGLLVKDEIGKNRTRVARALGVSSKNIIFTAGGTESDNLAILGAFEKSKEIINKPHIIISAIEHPAVAGAVAEVVRRGGEMSILEVNEEGLVSVEELKKVLKKNTFLVSVALANNEIGTIQPIAKIGRHLSLFKQKQGSVYPYLHTDASQAPNYLNINMESIQADLLTLDGSKIYGPKGIGVLVARRGIDIHPIIFGGGQESSKRAGTLNPALVAGFTLALEKAQRDSEKESKRLEALRKYFIETVTKCSDKIIVNGSPKNHLPNIISISVPGFLSELILLRLDEAGIMVSVGSACSLDERESGSAVIKALGKSELSEATLRFSFGRPTTLSDIKRATKMLCQVLSEENNHKLKA</sequence>
<keyword evidence="4" id="KW-0479">Metal-binding</keyword>
<dbReference type="PANTHER" id="PTHR11601">
    <property type="entry name" value="CYSTEINE DESULFURYLASE FAMILY MEMBER"/>
    <property type="match status" value="1"/>
</dbReference>
<dbReference type="GO" id="GO:0046872">
    <property type="term" value="F:metal ion binding"/>
    <property type="evidence" value="ECO:0007669"/>
    <property type="project" value="UniProtKB-KW"/>
</dbReference>
<dbReference type="InterPro" id="IPR015424">
    <property type="entry name" value="PyrdxlP-dep_Trfase"/>
</dbReference>
<evidence type="ECO:0000256" key="3">
    <source>
        <dbReference type="ARBA" id="ARBA00022679"/>
    </source>
</evidence>
<dbReference type="PANTHER" id="PTHR11601:SF34">
    <property type="entry name" value="CYSTEINE DESULFURASE"/>
    <property type="match status" value="1"/>
</dbReference>
<evidence type="ECO:0000313" key="10">
    <source>
        <dbReference type="EMBL" id="PIP55651.1"/>
    </source>
</evidence>
<reference evidence="10 11" key="1">
    <citation type="submission" date="2017-09" db="EMBL/GenBank/DDBJ databases">
        <title>Depth-based differentiation of microbial function through sediment-hosted aquifers and enrichment of novel symbionts in the deep terrestrial subsurface.</title>
        <authorList>
            <person name="Probst A.J."/>
            <person name="Ladd B."/>
            <person name="Jarett J.K."/>
            <person name="Geller-Mcgrath D.E."/>
            <person name="Sieber C.M."/>
            <person name="Emerson J.B."/>
            <person name="Anantharaman K."/>
            <person name="Thomas B.C."/>
            <person name="Malmstrom R."/>
            <person name="Stieglmeier M."/>
            <person name="Klingl A."/>
            <person name="Woyke T."/>
            <person name="Ryan C.M."/>
            <person name="Banfield J.F."/>
        </authorList>
    </citation>
    <scope>NUCLEOTIDE SEQUENCE [LARGE SCALE GENOMIC DNA]</scope>
    <source>
        <strain evidence="10">CG22_combo_CG10-13_8_21_14_all_42_17</strain>
    </source>
</reference>
<evidence type="ECO:0000256" key="6">
    <source>
        <dbReference type="ARBA" id="ARBA00023004"/>
    </source>
</evidence>
<gene>
    <name evidence="10" type="ORF">COX06_02260</name>
</gene>
<dbReference type="InterPro" id="IPR015422">
    <property type="entry name" value="PyrdxlP-dep_Trfase_small"/>
</dbReference>
<dbReference type="InterPro" id="IPR015421">
    <property type="entry name" value="PyrdxlP-dep_Trfase_major"/>
</dbReference>
<dbReference type="EMBL" id="PCST01000025">
    <property type="protein sequence ID" value="PIP55651.1"/>
    <property type="molecule type" value="Genomic_DNA"/>
</dbReference>
<proteinExistence type="inferred from homology"/>
<accession>A0A2H0BDE2</accession>
<evidence type="ECO:0000256" key="5">
    <source>
        <dbReference type="ARBA" id="ARBA00022898"/>
    </source>
</evidence>
<evidence type="ECO:0000256" key="7">
    <source>
        <dbReference type="ARBA" id="ARBA00023014"/>
    </source>
</evidence>
<keyword evidence="5" id="KW-0663">Pyridoxal phosphate</keyword>
<dbReference type="Gene3D" id="3.40.640.10">
    <property type="entry name" value="Type I PLP-dependent aspartate aminotransferase-like (Major domain)"/>
    <property type="match status" value="1"/>
</dbReference>
<keyword evidence="6" id="KW-0408">Iron</keyword>
<evidence type="ECO:0000259" key="9">
    <source>
        <dbReference type="Pfam" id="PF00266"/>
    </source>
</evidence>
<evidence type="ECO:0000256" key="4">
    <source>
        <dbReference type="ARBA" id="ARBA00022723"/>
    </source>
</evidence>
<comment type="cofactor">
    <cofactor evidence="1">
        <name>pyridoxal 5'-phosphate</name>
        <dbReference type="ChEBI" id="CHEBI:597326"/>
    </cofactor>
</comment>
<evidence type="ECO:0000256" key="1">
    <source>
        <dbReference type="ARBA" id="ARBA00001933"/>
    </source>
</evidence>
<organism evidence="10 11">
    <name type="scientific">Candidatus Zambryskibacteria bacterium CG22_combo_CG10-13_8_21_14_all_42_17</name>
    <dbReference type="NCBI Taxonomy" id="1975118"/>
    <lineage>
        <taxon>Bacteria</taxon>
        <taxon>Candidatus Zambryskiibacteriota</taxon>
    </lineage>
</organism>
<feature type="domain" description="Aminotransferase class V" evidence="9">
    <location>
        <begin position="9"/>
        <end position="379"/>
    </location>
</feature>
<dbReference type="Gene3D" id="1.10.260.50">
    <property type="match status" value="1"/>
</dbReference>
<name>A0A2H0BDE2_9BACT</name>
<evidence type="ECO:0000256" key="8">
    <source>
        <dbReference type="ARBA" id="ARBA00050776"/>
    </source>
</evidence>
<comment type="catalytic activity">
    <reaction evidence="8">
        <text>(sulfur carrier)-H + L-cysteine = (sulfur carrier)-SH + L-alanine</text>
        <dbReference type="Rhea" id="RHEA:43892"/>
        <dbReference type="Rhea" id="RHEA-COMP:14737"/>
        <dbReference type="Rhea" id="RHEA-COMP:14739"/>
        <dbReference type="ChEBI" id="CHEBI:29917"/>
        <dbReference type="ChEBI" id="CHEBI:35235"/>
        <dbReference type="ChEBI" id="CHEBI:57972"/>
        <dbReference type="ChEBI" id="CHEBI:64428"/>
        <dbReference type="EC" id="2.8.1.7"/>
    </reaction>
</comment>
<protein>
    <submittedName>
        <fullName evidence="10">Cysteine desulfurase NifS</fullName>
    </submittedName>
</protein>
<dbReference type="Gene3D" id="3.90.1150.10">
    <property type="entry name" value="Aspartate Aminotransferase, domain 1"/>
    <property type="match status" value="1"/>
</dbReference>
<comment type="similarity">
    <text evidence="2">Belongs to the class-V pyridoxal-phosphate-dependent aminotransferase family. NifS/IscS subfamily.</text>
</comment>